<dbReference type="RefSeq" id="WP_107683916.1">
    <property type="nucleotide sequence ID" value="NZ_PZKL01000037.1"/>
</dbReference>
<comment type="caution">
    <text evidence="1">The sequence shown here is derived from an EMBL/GenBank/DDBJ whole genome shotgun (WGS) entry which is preliminary data.</text>
</comment>
<dbReference type="EMBL" id="PZKL01000037">
    <property type="protein sequence ID" value="PTH80034.1"/>
    <property type="molecule type" value="Genomic_DNA"/>
</dbReference>
<sequence>MNNLGVVFSNYSNEKFVSDKIRELAKKKVITQTMALHYEMMLKNRDYFNEQVFKKAKLYDNTTPFKNKVTASERFAGLIPLPTVFGMGLFSFQSPFHVAMDILMLSGIFLEGRSIDIVTNEAKAIADALVEMHGNPAMLKTINDFWGSPATVLAELKIVGQKSLCMDHFKVSKTVSDLMSITKITDKVPSKMVIPTRAMTLIEVPADSGLRLFNAATGWHDLETITIFRDDHEAHSGATRHYSPKMIESAGITEETPFTRICFYFNGKPHEGDRYFDDATMFINVLIKDLERSLIDSITSALLDDYEIDKNMLALMMEAESGVELMEYEDDRRSQDTIALVRYAASILLFVNSNYARKEFVSTVVDQGPMPPINKTNPKKLGVKIQKEAALPSFTRLHFHSNESDQASVKQYLNDSPTDKRKVSPHWRGPHWRGQHYGAENKLMKLVFIAPVFVGAKNLGEVLPGRRNTI</sequence>
<proteinExistence type="predicted"/>
<evidence type="ECO:0000313" key="1">
    <source>
        <dbReference type="EMBL" id="PTH80034.1"/>
    </source>
</evidence>
<gene>
    <name evidence="1" type="ORF">DAA48_15835</name>
</gene>
<protein>
    <submittedName>
        <fullName evidence="1">Uncharacterized protein</fullName>
    </submittedName>
</protein>
<dbReference type="Proteomes" id="UP000241986">
    <property type="component" value="Unassembled WGS sequence"/>
</dbReference>
<evidence type="ECO:0000313" key="2">
    <source>
        <dbReference type="Proteomes" id="UP000241986"/>
    </source>
</evidence>
<dbReference type="InterPro" id="IPR058915">
    <property type="entry name" value="AcrVA2-like"/>
</dbReference>
<dbReference type="AlphaFoldDB" id="A0A2T4MZQ6"/>
<name>A0A2T4MZQ6_AERVE</name>
<dbReference type="Pfam" id="PF26125">
    <property type="entry name" value="AcrVA2-like"/>
    <property type="match status" value="1"/>
</dbReference>
<reference evidence="1 2" key="1">
    <citation type="submission" date="2018-03" db="EMBL/GenBank/DDBJ databases">
        <title>Aeromonas veronii whole genome sequencing and analysis.</title>
        <authorList>
            <person name="Xie H."/>
            <person name="Liu T."/>
            <person name="Wang K."/>
        </authorList>
    </citation>
    <scope>NUCLEOTIDE SEQUENCE [LARGE SCALE GENOMIC DNA]</scope>
    <source>
        <strain evidence="1 2">XH.VA.1</strain>
    </source>
</reference>
<organism evidence="1 2">
    <name type="scientific">Aeromonas veronii</name>
    <dbReference type="NCBI Taxonomy" id="654"/>
    <lineage>
        <taxon>Bacteria</taxon>
        <taxon>Pseudomonadati</taxon>
        <taxon>Pseudomonadota</taxon>
        <taxon>Gammaproteobacteria</taxon>
        <taxon>Aeromonadales</taxon>
        <taxon>Aeromonadaceae</taxon>
        <taxon>Aeromonas</taxon>
    </lineage>
</organism>
<accession>A0A2T4MZQ6</accession>